<keyword evidence="1" id="KW-0732">Signal</keyword>
<evidence type="ECO:0000256" key="1">
    <source>
        <dbReference type="SAM" id="SignalP"/>
    </source>
</evidence>
<dbReference type="Proteomes" id="UP001262410">
    <property type="component" value="Unassembled WGS sequence"/>
</dbReference>
<feature type="chain" id="PRO_5046471098" description="IPT/TIG domain-containing protein" evidence="1">
    <location>
        <begin position="29"/>
        <end position="181"/>
    </location>
</feature>
<dbReference type="EMBL" id="JAVDPW010000002">
    <property type="protein sequence ID" value="MDR6289025.1"/>
    <property type="molecule type" value="Genomic_DNA"/>
</dbReference>
<protein>
    <recommendedName>
        <fullName evidence="4">IPT/TIG domain-containing protein</fullName>
    </recommendedName>
</protein>
<proteinExistence type="predicted"/>
<evidence type="ECO:0000313" key="2">
    <source>
        <dbReference type="EMBL" id="MDR6289025.1"/>
    </source>
</evidence>
<accession>A0ABU1JKA7</accession>
<comment type="caution">
    <text evidence="2">The sequence shown here is derived from an EMBL/GenBank/DDBJ whole genome shotgun (WGS) entry which is preliminary data.</text>
</comment>
<evidence type="ECO:0000313" key="3">
    <source>
        <dbReference type="Proteomes" id="UP001262410"/>
    </source>
</evidence>
<gene>
    <name evidence="2" type="ORF">E9232_001532</name>
</gene>
<evidence type="ECO:0008006" key="4">
    <source>
        <dbReference type="Google" id="ProtNLM"/>
    </source>
</evidence>
<keyword evidence="3" id="KW-1185">Reference proteome</keyword>
<reference evidence="2 3" key="1">
    <citation type="submission" date="2023-07" db="EMBL/GenBank/DDBJ databases">
        <title>Sorghum-associated microbial communities from plants grown in Nebraska, USA.</title>
        <authorList>
            <person name="Schachtman D."/>
        </authorList>
    </citation>
    <scope>NUCLEOTIDE SEQUENCE [LARGE SCALE GENOMIC DNA]</scope>
    <source>
        <strain evidence="2 3">584</strain>
    </source>
</reference>
<name>A0ABU1JKA7_9PROT</name>
<sequence length="181" mass="18595">MSFPAFSFPRLLIAAAIALVCVTAPALAIGPRVVSDDIDPISLIPFAPTSGAATIPVLVQGNPFGTLEFAGTVTQIITAMFVGGRTRYVSVPTPAVGPAAKRGSYLALAFNPTPDLLPGSLCSGRAVSTDVAKRPIVVRAAACLDGQAQSAATGYLDQASGPDDQGFTALIRELTQRLLNL</sequence>
<organism evidence="2 3">
    <name type="scientific">Inquilinus ginsengisoli</name>
    <dbReference type="NCBI Taxonomy" id="363840"/>
    <lineage>
        <taxon>Bacteria</taxon>
        <taxon>Pseudomonadati</taxon>
        <taxon>Pseudomonadota</taxon>
        <taxon>Alphaproteobacteria</taxon>
        <taxon>Rhodospirillales</taxon>
        <taxon>Rhodospirillaceae</taxon>
        <taxon>Inquilinus</taxon>
    </lineage>
</organism>
<dbReference type="RefSeq" id="WP_309793135.1">
    <property type="nucleotide sequence ID" value="NZ_JAVDPW010000002.1"/>
</dbReference>
<feature type="signal peptide" evidence="1">
    <location>
        <begin position="1"/>
        <end position="28"/>
    </location>
</feature>